<organism evidence="2 3">
    <name type="scientific">Mogibacterium diversum</name>
    <dbReference type="NCBI Taxonomy" id="114527"/>
    <lineage>
        <taxon>Bacteria</taxon>
        <taxon>Bacillati</taxon>
        <taxon>Bacillota</taxon>
        <taxon>Clostridia</taxon>
        <taxon>Peptostreptococcales</taxon>
        <taxon>Anaerovoracaceae</taxon>
        <taxon>Mogibacterium</taxon>
    </lineage>
</organism>
<sequence>MSKSTIESGLKRIAASKPYREALGLPDEVTEEYNLLAQGEYNINYIFTHPITGKKLVLRVNCGSQMHLENQITYEYRALELLEQSGRTPAVYYVDDTKQFINNGVLVMEYLSGHSLIYEKEMDKALAVLADIHSVNIEPQNKGEETVSISGTTLLAPREPLKAILEECEQMAAKFFDYEQADIMIKQKIRKLLDYGWKRLGRRTGVSPYNCIINTELNSTNFLINGPGEQSYLIDWEKPLFGDPAQDLGHFLAPTTTFWKTDTIFTPQEIDYYIDEYIYAVAGRYITAELKERTHDFVPITCLRGVTWCAMAWVEYRQPGRDITNESTARKLEQYINPEFLDRIEELIEA</sequence>
<dbReference type="RefSeq" id="WP_106057540.1">
    <property type="nucleotide sequence ID" value="NZ_CP027228.1"/>
</dbReference>
<dbReference type="KEGG" id="mdv:C5Q96_06340"/>
<name>A0A2S0L5C8_9FIRM</name>
<accession>A0A2S0L5C8</accession>
<keyword evidence="2" id="KW-0808">Transferase</keyword>
<evidence type="ECO:0000313" key="2">
    <source>
        <dbReference type="EMBL" id="AVM48485.1"/>
    </source>
</evidence>
<dbReference type="SUPFAM" id="SSF56112">
    <property type="entry name" value="Protein kinase-like (PK-like)"/>
    <property type="match status" value="1"/>
</dbReference>
<dbReference type="GO" id="GO:0016740">
    <property type="term" value="F:transferase activity"/>
    <property type="evidence" value="ECO:0007669"/>
    <property type="project" value="UniProtKB-KW"/>
</dbReference>
<dbReference type="Gene3D" id="3.30.200.20">
    <property type="entry name" value="Phosphorylase Kinase, domain 1"/>
    <property type="match status" value="1"/>
</dbReference>
<dbReference type="Pfam" id="PF01636">
    <property type="entry name" value="APH"/>
    <property type="match status" value="1"/>
</dbReference>
<dbReference type="AlphaFoldDB" id="A0A2S0L5C8"/>
<dbReference type="OrthoDB" id="3171511at2"/>
<keyword evidence="3" id="KW-1185">Reference proteome</keyword>
<dbReference type="GeneID" id="78391881"/>
<evidence type="ECO:0000259" key="1">
    <source>
        <dbReference type="Pfam" id="PF01636"/>
    </source>
</evidence>
<protein>
    <submittedName>
        <fullName evidence="2">Aminoglycoside phosphotransferase</fullName>
    </submittedName>
</protein>
<feature type="domain" description="Aminoglycoside phosphotransferase" evidence="1">
    <location>
        <begin position="36"/>
        <end position="277"/>
    </location>
</feature>
<evidence type="ECO:0000313" key="3">
    <source>
        <dbReference type="Proteomes" id="UP000237883"/>
    </source>
</evidence>
<dbReference type="InterPro" id="IPR011009">
    <property type="entry name" value="Kinase-like_dom_sf"/>
</dbReference>
<dbReference type="Gene3D" id="3.90.1200.10">
    <property type="match status" value="1"/>
</dbReference>
<dbReference type="Proteomes" id="UP000237883">
    <property type="component" value="Chromosome"/>
</dbReference>
<reference evidence="3" key="1">
    <citation type="submission" date="2018-02" db="EMBL/GenBank/DDBJ databases">
        <authorList>
            <person name="Holder M.E."/>
            <person name="Ajami N.J."/>
            <person name="Petrosino J.F."/>
        </authorList>
    </citation>
    <scope>NUCLEOTIDE SEQUENCE [LARGE SCALE GENOMIC DNA]</scope>
    <source>
        <strain evidence="3">CCUG 47132</strain>
    </source>
</reference>
<dbReference type="InterPro" id="IPR002575">
    <property type="entry name" value="Aminoglycoside_PTrfase"/>
</dbReference>
<gene>
    <name evidence="2" type="ORF">C5Q96_06340</name>
</gene>
<dbReference type="EMBL" id="CP027228">
    <property type="protein sequence ID" value="AVM48485.1"/>
    <property type="molecule type" value="Genomic_DNA"/>
</dbReference>
<proteinExistence type="predicted"/>